<dbReference type="GO" id="GO:0022857">
    <property type="term" value="F:transmembrane transporter activity"/>
    <property type="evidence" value="ECO:0007669"/>
    <property type="project" value="InterPro"/>
</dbReference>
<evidence type="ECO:0000256" key="5">
    <source>
        <dbReference type="SAM" id="MobiDB-lite"/>
    </source>
</evidence>
<reference evidence="7" key="1">
    <citation type="submission" date="2022-06" db="EMBL/GenBank/DDBJ databases">
        <authorList>
            <person name="Andreotti S."/>
            <person name="Wyler E."/>
        </authorList>
    </citation>
    <scope>NUCLEOTIDE SEQUENCE</scope>
</reference>
<name>A0AAV0A6W7_PHORO</name>
<dbReference type="GO" id="GO:0016020">
    <property type="term" value="C:membrane"/>
    <property type="evidence" value="ECO:0007669"/>
    <property type="project" value="UniProtKB-SubCell"/>
</dbReference>
<feature type="transmembrane region" description="Helical" evidence="6">
    <location>
        <begin position="324"/>
        <end position="347"/>
    </location>
</feature>
<evidence type="ECO:0000256" key="6">
    <source>
        <dbReference type="SAM" id="Phobius"/>
    </source>
</evidence>
<feature type="transmembrane region" description="Helical" evidence="6">
    <location>
        <begin position="271"/>
        <end position="292"/>
    </location>
</feature>
<accession>A0AAV0A6W7</accession>
<dbReference type="Gene3D" id="1.20.1250.20">
    <property type="entry name" value="MFS general substrate transporter like domains"/>
    <property type="match status" value="2"/>
</dbReference>
<feature type="transmembrane region" description="Helical" evidence="6">
    <location>
        <begin position="163"/>
        <end position="185"/>
    </location>
</feature>
<evidence type="ECO:0000256" key="3">
    <source>
        <dbReference type="ARBA" id="ARBA00022989"/>
    </source>
</evidence>
<feature type="transmembrane region" description="Helical" evidence="6">
    <location>
        <begin position="359"/>
        <end position="383"/>
    </location>
</feature>
<dbReference type="Proteomes" id="UP001152836">
    <property type="component" value="Unassembled WGS sequence"/>
</dbReference>
<dbReference type="InterPro" id="IPR005828">
    <property type="entry name" value="MFS_sugar_transport-like"/>
</dbReference>
<comment type="caution">
    <text evidence="7">The sequence shown here is derived from an EMBL/GenBank/DDBJ whole genome shotgun (WGS) entry which is preliminary data.</text>
</comment>
<feature type="region of interest" description="Disordered" evidence="5">
    <location>
        <begin position="427"/>
        <end position="447"/>
    </location>
</feature>
<dbReference type="InterPro" id="IPR036259">
    <property type="entry name" value="MFS_trans_sf"/>
</dbReference>
<dbReference type="AlphaFoldDB" id="A0AAV0A6W7"/>
<evidence type="ECO:0000256" key="4">
    <source>
        <dbReference type="ARBA" id="ARBA00023136"/>
    </source>
</evidence>
<feature type="transmembrane region" description="Helical" evidence="6">
    <location>
        <begin position="389"/>
        <end position="408"/>
    </location>
</feature>
<gene>
    <name evidence="7" type="primary">Slc22a3</name>
    <name evidence="7" type="ORF">PHOROB_LOCUS15886</name>
</gene>
<dbReference type="PROSITE" id="PS00216">
    <property type="entry name" value="SUGAR_TRANSPORT_1"/>
    <property type="match status" value="1"/>
</dbReference>
<dbReference type="Pfam" id="PF00083">
    <property type="entry name" value="Sugar_tr"/>
    <property type="match status" value="1"/>
</dbReference>
<dbReference type="InterPro" id="IPR005829">
    <property type="entry name" value="Sugar_transporter_CS"/>
</dbReference>
<organism evidence="7 8">
    <name type="scientific">Phodopus roborovskii</name>
    <name type="common">Roborovski's desert hamster</name>
    <name type="synonym">Cricetulus roborovskii</name>
    <dbReference type="NCBI Taxonomy" id="109678"/>
    <lineage>
        <taxon>Eukaryota</taxon>
        <taxon>Metazoa</taxon>
        <taxon>Chordata</taxon>
        <taxon>Craniata</taxon>
        <taxon>Vertebrata</taxon>
        <taxon>Euteleostomi</taxon>
        <taxon>Mammalia</taxon>
        <taxon>Eutheria</taxon>
        <taxon>Euarchontoglires</taxon>
        <taxon>Glires</taxon>
        <taxon>Rodentia</taxon>
        <taxon>Myomorpha</taxon>
        <taxon>Muroidea</taxon>
        <taxon>Cricetidae</taxon>
        <taxon>Cricetinae</taxon>
        <taxon>Phodopus</taxon>
    </lineage>
</organism>
<keyword evidence="4 6" id="KW-0472">Membrane</keyword>
<sequence length="447" mass="49201">MPTFDQALRKAGEFGRFQRRVFLLLCLTGVTFAFLFVGVVFLGSQPDYYWCRGPRATELAERCAWSPEEEWNLTAPELRAPAAERRGQGHCHRYLLEATNASTELSCDPLAAFPNRSAPLVPCSGGDWRYVETHSTIVSQVSVTPSHCHTAMTEIVGSKQRRIVGIVIQMFFTLGIILLPGIAYFTPSWQGIQLAISLPSFLFLLYYWVVPESPRWLITRKQGEKALQILRHVAKCNGKYLSPNYSEVMFTSAVVYQGLVMRLGIVGGNLYLDFFISGLVELPGALLILLTIERLGRRLPFAASNIVAGVACLVTAFLPEGIPWLRTAVATLGRLGITMAFEIVYLVNSELYPTTLRNFGVSLCSGLCDFGGIIAPFLLFRLAAVWLELPLIIFGVLASVCGGLVMLLPETKGIALPETVDDVEKLGSSQTHQCGRKKKAQVSSSNA</sequence>
<dbReference type="PANTHER" id="PTHR24064">
    <property type="entry name" value="SOLUTE CARRIER FAMILY 22 MEMBER"/>
    <property type="match status" value="1"/>
</dbReference>
<evidence type="ECO:0000313" key="8">
    <source>
        <dbReference type="Proteomes" id="UP001152836"/>
    </source>
</evidence>
<proteinExistence type="predicted"/>
<feature type="transmembrane region" description="Helical" evidence="6">
    <location>
        <begin position="299"/>
        <end position="318"/>
    </location>
</feature>
<dbReference type="EMBL" id="CALSGD010001595">
    <property type="protein sequence ID" value="CAH7307787.1"/>
    <property type="molecule type" value="Genomic_DNA"/>
</dbReference>
<feature type="transmembrane region" description="Helical" evidence="6">
    <location>
        <begin position="248"/>
        <end position="265"/>
    </location>
</feature>
<comment type="subcellular location">
    <subcellularLocation>
        <location evidence="1">Membrane</location>
        <topology evidence="1">Multi-pass membrane protein</topology>
    </subcellularLocation>
</comment>
<evidence type="ECO:0000256" key="1">
    <source>
        <dbReference type="ARBA" id="ARBA00004141"/>
    </source>
</evidence>
<dbReference type="SUPFAM" id="SSF103473">
    <property type="entry name" value="MFS general substrate transporter"/>
    <property type="match status" value="1"/>
</dbReference>
<feature type="transmembrane region" description="Helical" evidence="6">
    <location>
        <begin position="20"/>
        <end position="42"/>
    </location>
</feature>
<evidence type="ECO:0000256" key="2">
    <source>
        <dbReference type="ARBA" id="ARBA00022692"/>
    </source>
</evidence>
<protein>
    <submittedName>
        <fullName evidence="7">Slc22a3 protein</fullName>
    </submittedName>
</protein>
<feature type="transmembrane region" description="Helical" evidence="6">
    <location>
        <begin position="191"/>
        <end position="210"/>
    </location>
</feature>
<evidence type="ECO:0000313" key="7">
    <source>
        <dbReference type="EMBL" id="CAH7307787.1"/>
    </source>
</evidence>
<keyword evidence="2 6" id="KW-0812">Transmembrane</keyword>
<keyword evidence="3 6" id="KW-1133">Transmembrane helix</keyword>
<keyword evidence="8" id="KW-1185">Reference proteome</keyword>